<keyword evidence="3" id="KW-0067">ATP-binding</keyword>
<feature type="compositionally biased region" description="Basic and acidic residues" evidence="4">
    <location>
        <begin position="11"/>
        <end position="23"/>
    </location>
</feature>
<dbReference type="AlphaFoldDB" id="A0A0S2FHP9"/>
<dbReference type="PANTHER" id="PTHR35372:SF2">
    <property type="entry name" value="SF3 HELICASE DOMAIN-CONTAINING PROTEIN"/>
    <property type="match status" value="1"/>
</dbReference>
<evidence type="ECO:0000313" key="7">
    <source>
        <dbReference type="Proteomes" id="UP000060787"/>
    </source>
</evidence>
<dbReference type="EMBL" id="CP011129">
    <property type="protein sequence ID" value="ALN83038.1"/>
    <property type="molecule type" value="Genomic_DNA"/>
</dbReference>
<keyword evidence="1" id="KW-0547">Nucleotide-binding</keyword>
<name>A0A0S2FHP9_LYSAN</name>
<dbReference type="Pfam" id="PF19263">
    <property type="entry name" value="DUF5906"/>
    <property type="match status" value="1"/>
</dbReference>
<dbReference type="STRING" id="84531.LA76x_4936"/>
<dbReference type="SUPFAM" id="SSF52540">
    <property type="entry name" value="P-loop containing nucleoside triphosphate hydrolases"/>
    <property type="match status" value="1"/>
</dbReference>
<keyword evidence="2" id="KW-0378">Hydrolase</keyword>
<protein>
    <submittedName>
        <fullName evidence="6">Phage/plasmid primase, P4 family, C-terminal domain protein</fullName>
    </submittedName>
</protein>
<dbReference type="RefSeq" id="WP_057919595.1">
    <property type="nucleotide sequence ID" value="NZ_CP011129.1"/>
</dbReference>
<dbReference type="InterPro" id="IPR045455">
    <property type="entry name" value="NrS-1_pol-like_helicase"/>
</dbReference>
<evidence type="ECO:0000256" key="4">
    <source>
        <dbReference type="SAM" id="MobiDB-lite"/>
    </source>
</evidence>
<evidence type="ECO:0000256" key="3">
    <source>
        <dbReference type="ARBA" id="ARBA00022840"/>
    </source>
</evidence>
<gene>
    <name evidence="6" type="ORF">LA76x_4936</name>
</gene>
<evidence type="ECO:0000259" key="5">
    <source>
        <dbReference type="PROSITE" id="PS51206"/>
    </source>
</evidence>
<dbReference type="NCBIfam" id="NF005477">
    <property type="entry name" value="PRK07078.1"/>
    <property type="match status" value="1"/>
</dbReference>
<dbReference type="PROSITE" id="PS51206">
    <property type="entry name" value="SF3_HELICASE_1"/>
    <property type="match status" value="1"/>
</dbReference>
<dbReference type="Gene3D" id="3.40.1360.10">
    <property type="match status" value="1"/>
</dbReference>
<dbReference type="InterPro" id="IPR027417">
    <property type="entry name" value="P-loop_NTPase"/>
</dbReference>
<dbReference type="InterPro" id="IPR051620">
    <property type="entry name" value="ORF904-like_C"/>
</dbReference>
<feature type="domain" description="SF3 helicase" evidence="5">
    <location>
        <begin position="476"/>
        <end position="635"/>
    </location>
</feature>
<dbReference type="Gene3D" id="3.40.50.300">
    <property type="entry name" value="P-loop containing nucleotide triphosphate hydrolases"/>
    <property type="match status" value="1"/>
</dbReference>
<dbReference type="NCBIfam" id="TIGR01613">
    <property type="entry name" value="primase_Cterm"/>
    <property type="match status" value="1"/>
</dbReference>
<evidence type="ECO:0000313" key="6">
    <source>
        <dbReference type="EMBL" id="ALN83038.1"/>
    </source>
</evidence>
<dbReference type="InterPro" id="IPR014818">
    <property type="entry name" value="Phage/plasmid_primase_P4_C"/>
</dbReference>
<dbReference type="InterPro" id="IPR034154">
    <property type="entry name" value="TOPRIM_DnaG/twinkle"/>
</dbReference>
<dbReference type="InterPro" id="IPR006500">
    <property type="entry name" value="Helicase_put_C_phage/plasmid"/>
</dbReference>
<dbReference type="GO" id="GO:0016787">
    <property type="term" value="F:hydrolase activity"/>
    <property type="evidence" value="ECO:0007669"/>
    <property type="project" value="UniProtKB-KW"/>
</dbReference>
<evidence type="ECO:0000256" key="2">
    <source>
        <dbReference type="ARBA" id="ARBA00022801"/>
    </source>
</evidence>
<dbReference type="PATRIC" id="fig|84531.8.peg.4925"/>
<keyword evidence="7" id="KW-1185">Reference proteome</keyword>
<dbReference type="Proteomes" id="UP000060787">
    <property type="component" value="Chromosome"/>
</dbReference>
<reference evidence="6 7" key="1">
    <citation type="journal article" date="2015" name="BMC Genomics">
        <title>Comparative genomics and metabolic profiling of the genus Lysobacter.</title>
        <authorList>
            <person name="de Bruijn I."/>
            <person name="Cheng X."/>
            <person name="de Jager V."/>
            <person name="Exposito R.G."/>
            <person name="Watrous J."/>
            <person name="Patel N."/>
            <person name="Postma J."/>
            <person name="Dorrestein P.C."/>
            <person name="Kobayashi D."/>
            <person name="Raaijmakers J.M."/>
        </authorList>
    </citation>
    <scope>NUCLEOTIDE SEQUENCE [LARGE SCALE GENOMIC DNA]</scope>
    <source>
        <strain evidence="6 7">76</strain>
    </source>
</reference>
<dbReference type="CDD" id="cd01029">
    <property type="entry name" value="TOPRIM_primases"/>
    <property type="match status" value="1"/>
</dbReference>
<dbReference type="PANTHER" id="PTHR35372">
    <property type="entry name" value="ATP BINDING PROTEIN-RELATED"/>
    <property type="match status" value="1"/>
</dbReference>
<sequence>MIDFNDAAPLEETKQPTRPERDQVRTQLLLRLEAVLKSLYPEGRVRRDRFTIGDVRGAAGDSLEVALSGEKAGLWNDHATGEGGDLFDLVAAQARLDARRDFAAVLSRAAELVGHMLAPAAASPTKKRRSEPALDEFGPHTARWDYLSADGELIACVYRYDPPEGKQYRPWDAKRRKHQAPTPRPLYNQPGVAAATEVVLVEGEKSANALIERGACATTSMNGANAPIDKTDWSPLCGKHVLIWPDKDKPGWEYAMQAAQAAFKAGADSCALLHLPDDKPLAWDAADAAEDGFDIDGFLRAGERTFLSPGNDDAPPPIDFDGLDWSSDDGLGLAFTRHFVDDWRYCAAWGQWLSWTGARWNPDRTLVLQHLVRGVCRAAQAFADKPSQRSKLASASTVGGVERLARSDPRHASFAEDWDRDLWALNTPNGIVDLRSGQLRRHARGEHMTKLTTASPGGECPIWRNFLGGVTGGDGELAGYLQRVVGYCLTGVTREHALFFLYGTGANGKSVFVNTIATILGDYGTNAPMDTFMESRGDRHPTDLAGLRGARFVAASETEQGRRWNEAKLKAITGGDKISARFMRQDFFEYIPQFKLVIAGNHKPAIRNVDEAMKRRLHMVPFTVTIPPERRDGRLTEKLLAERDGIMAWAVQGCLDWQRVGLRPPQCVVDATEEYFEEEDRVGEFISEDCYVHCDARVSIEDVFHRWRERGEQRGEYVGTSRWLVQQLMSRGFTRMRLTGGVKGLVGISLKPRSQNTRLPYADN</sequence>
<organism evidence="6 7">
    <name type="scientific">Lysobacter antibioticus</name>
    <dbReference type="NCBI Taxonomy" id="84531"/>
    <lineage>
        <taxon>Bacteria</taxon>
        <taxon>Pseudomonadati</taxon>
        <taxon>Pseudomonadota</taxon>
        <taxon>Gammaproteobacteria</taxon>
        <taxon>Lysobacterales</taxon>
        <taxon>Lysobacteraceae</taxon>
        <taxon>Lysobacter</taxon>
    </lineage>
</organism>
<dbReference type="InterPro" id="IPR014015">
    <property type="entry name" value="Helicase_SF3_DNA-vir"/>
</dbReference>
<dbReference type="GO" id="GO:0005524">
    <property type="term" value="F:ATP binding"/>
    <property type="evidence" value="ECO:0007669"/>
    <property type="project" value="UniProtKB-KW"/>
</dbReference>
<feature type="region of interest" description="Disordered" evidence="4">
    <location>
        <begin position="169"/>
        <end position="188"/>
    </location>
</feature>
<proteinExistence type="predicted"/>
<evidence type="ECO:0000256" key="1">
    <source>
        <dbReference type="ARBA" id="ARBA00022741"/>
    </source>
</evidence>
<feature type="region of interest" description="Disordered" evidence="4">
    <location>
        <begin position="1"/>
        <end position="23"/>
    </location>
</feature>
<accession>A0A0S2FHP9</accession>
<dbReference type="KEGG" id="lab:LA76x_4936"/>
<dbReference type="Pfam" id="PF08706">
    <property type="entry name" value="D5_N"/>
    <property type="match status" value="1"/>
</dbReference>
<dbReference type="SMART" id="SM00885">
    <property type="entry name" value="D5_N"/>
    <property type="match status" value="1"/>
</dbReference>